<evidence type="ECO:0000256" key="3">
    <source>
        <dbReference type="ARBA" id="ARBA00022723"/>
    </source>
</evidence>
<reference evidence="10 11" key="1">
    <citation type="submission" date="2020-08" db="EMBL/GenBank/DDBJ databases">
        <title>Sequencing the genomes of 1000 actinobacteria strains.</title>
        <authorList>
            <person name="Klenk H.-P."/>
        </authorList>
    </citation>
    <scope>NUCLEOTIDE SEQUENCE [LARGE SCALE GENOMIC DNA]</scope>
    <source>
        <strain evidence="10 11">DSM 44786</strain>
    </source>
</reference>
<accession>A0A7W7SJV8</accession>
<dbReference type="InterPro" id="IPR001128">
    <property type="entry name" value="Cyt_P450"/>
</dbReference>
<feature type="compositionally biased region" description="Basic and acidic residues" evidence="9">
    <location>
        <begin position="462"/>
        <end position="472"/>
    </location>
</feature>
<keyword evidence="2 7" id="KW-0349">Heme</keyword>
<comment type="cofactor">
    <cofactor evidence="7">
        <name>heme</name>
        <dbReference type="ChEBI" id="CHEBI:30413"/>
    </cofactor>
</comment>
<dbReference type="InterPro" id="IPR054967">
    <property type="entry name" value="PentlenOxigase"/>
</dbReference>
<feature type="binding site" description="axial binding residue" evidence="7">
    <location>
        <position position="396"/>
    </location>
    <ligand>
        <name>heme</name>
        <dbReference type="ChEBI" id="CHEBI:30413"/>
    </ligand>
    <ligandPart>
        <name>Fe</name>
        <dbReference type="ChEBI" id="CHEBI:18248"/>
    </ligandPart>
</feature>
<comment type="caution">
    <text evidence="10">The sequence shown here is derived from an EMBL/GenBank/DDBJ whole genome shotgun (WGS) entry which is preliminary data.</text>
</comment>
<comment type="similarity">
    <text evidence="1 8">Belongs to the cytochrome P450 family.</text>
</comment>
<dbReference type="PANTHER" id="PTHR24291:SF50">
    <property type="entry name" value="BIFUNCTIONAL ALBAFLAVENONE MONOOXYGENASE_TERPENE SYNTHASE"/>
    <property type="match status" value="1"/>
</dbReference>
<sequence length="472" mass="52284">MTQQTFVVGTAPGGVPGVGHAWQMMRSPVRFMTSLAAHGDLVQIRIGPSTAYVPCHPELLRRVLAGDQVYDKGGVFYDRARDVAGNGLVTCPYRDHRRQRRLMQGAFTRPQLRHYAGAMHAEIEATTRQWRDGQVIDAFPEFYGLALRVVARTLWSTALDAELTRGVERAFDTVLNGLFRQMFLPRPLRRLPTPANRRYRAALRHLHEVTQCLIAGYEGQPDAAAGELDLLGALLAARDEDGGRLTEAEVHDQVITVMAAGTETVAATLVWVFHRLAQHPSVAEELYREIDTVLAGRPAVWEDLPALALTDRVITETLRLHPPGWLFTRLTGTDAELAGVPLPAGSTLVFSPAAVSRDPEAFPRPDEFRPDRWLPEDESPLARQAFTAFGAGARKCLGDLYARTEATLALATMLSHWRLTPEQDTDIRAVPLATVYRPRRLRLRLTSRTAPAVAAPVEEPEHESVEEARGIS</sequence>
<evidence type="ECO:0000256" key="6">
    <source>
        <dbReference type="ARBA" id="ARBA00023033"/>
    </source>
</evidence>
<dbReference type="CDD" id="cd11049">
    <property type="entry name" value="CYP170A1-like"/>
    <property type="match status" value="1"/>
</dbReference>
<evidence type="ECO:0000313" key="11">
    <source>
        <dbReference type="Proteomes" id="UP000573327"/>
    </source>
</evidence>
<name>A0A7W7SJV8_9ACTN</name>
<evidence type="ECO:0000313" key="10">
    <source>
        <dbReference type="EMBL" id="MBB4951828.1"/>
    </source>
</evidence>
<evidence type="ECO:0000256" key="2">
    <source>
        <dbReference type="ARBA" id="ARBA00022617"/>
    </source>
</evidence>
<feature type="region of interest" description="Disordered" evidence="9">
    <location>
        <begin position="450"/>
        <end position="472"/>
    </location>
</feature>
<dbReference type="PROSITE" id="PS00086">
    <property type="entry name" value="CYTOCHROME_P450"/>
    <property type="match status" value="1"/>
</dbReference>
<evidence type="ECO:0000256" key="4">
    <source>
        <dbReference type="ARBA" id="ARBA00023002"/>
    </source>
</evidence>
<dbReference type="InterPro" id="IPR017972">
    <property type="entry name" value="Cyt_P450_CS"/>
</dbReference>
<dbReference type="GO" id="GO:0016705">
    <property type="term" value="F:oxidoreductase activity, acting on paired donors, with incorporation or reduction of molecular oxygen"/>
    <property type="evidence" value="ECO:0007669"/>
    <property type="project" value="InterPro"/>
</dbReference>
<evidence type="ECO:0000256" key="1">
    <source>
        <dbReference type="ARBA" id="ARBA00010617"/>
    </source>
</evidence>
<gene>
    <name evidence="10" type="ORF">F4556_007363</name>
</gene>
<keyword evidence="6 8" id="KW-0503">Monooxygenase</keyword>
<dbReference type="Proteomes" id="UP000573327">
    <property type="component" value="Unassembled WGS sequence"/>
</dbReference>
<proteinExistence type="inferred from homology"/>
<dbReference type="PRINTS" id="PR00385">
    <property type="entry name" value="P450"/>
</dbReference>
<evidence type="ECO:0000256" key="9">
    <source>
        <dbReference type="SAM" id="MobiDB-lite"/>
    </source>
</evidence>
<dbReference type="EC" id="1.14.15.32" evidence="10"/>
<dbReference type="GO" id="GO:0004497">
    <property type="term" value="F:monooxygenase activity"/>
    <property type="evidence" value="ECO:0007669"/>
    <property type="project" value="UniProtKB-KW"/>
</dbReference>
<dbReference type="GO" id="GO:0005506">
    <property type="term" value="F:iron ion binding"/>
    <property type="evidence" value="ECO:0007669"/>
    <property type="project" value="InterPro"/>
</dbReference>
<dbReference type="Gene3D" id="1.10.630.10">
    <property type="entry name" value="Cytochrome P450"/>
    <property type="match status" value="1"/>
</dbReference>
<dbReference type="InterPro" id="IPR050196">
    <property type="entry name" value="Cytochrome_P450_Monoox"/>
</dbReference>
<evidence type="ECO:0000256" key="5">
    <source>
        <dbReference type="ARBA" id="ARBA00023004"/>
    </source>
</evidence>
<protein>
    <submittedName>
        <fullName evidence="10">Pentalenene oxygenase</fullName>
        <ecNumber evidence="10">1.14.15.32</ecNumber>
    </submittedName>
</protein>
<keyword evidence="5 7" id="KW-0408">Iron</keyword>
<dbReference type="InterPro" id="IPR036396">
    <property type="entry name" value="Cyt_P450_sf"/>
</dbReference>
<evidence type="ECO:0000256" key="7">
    <source>
        <dbReference type="PIRSR" id="PIRSR602401-1"/>
    </source>
</evidence>
<dbReference type="PANTHER" id="PTHR24291">
    <property type="entry name" value="CYTOCHROME P450 FAMILY 4"/>
    <property type="match status" value="1"/>
</dbReference>
<dbReference type="NCBIfam" id="NF045812">
    <property type="entry name" value="PentlenOxigase"/>
    <property type="match status" value="1"/>
</dbReference>
<dbReference type="RefSeq" id="WP_313069137.1">
    <property type="nucleotide sequence ID" value="NZ_JACHJR010000001.1"/>
</dbReference>
<dbReference type="AlphaFoldDB" id="A0A7W7SJV8"/>
<dbReference type="InterPro" id="IPR002401">
    <property type="entry name" value="Cyt_P450_E_grp-I"/>
</dbReference>
<keyword evidence="11" id="KW-1185">Reference proteome</keyword>
<dbReference type="EMBL" id="JACHJR010000001">
    <property type="protein sequence ID" value="MBB4951828.1"/>
    <property type="molecule type" value="Genomic_DNA"/>
</dbReference>
<organism evidence="10 11">
    <name type="scientific">Kitasatospora gansuensis</name>
    <dbReference type="NCBI Taxonomy" id="258050"/>
    <lineage>
        <taxon>Bacteria</taxon>
        <taxon>Bacillati</taxon>
        <taxon>Actinomycetota</taxon>
        <taxon>Actinomycetes</taxon>
        <taxon>Kitasatosporales</taxon>
        <taxon>Streptomycetaceae</taxon>
        <taxon>Kitasatospora</taxon>
    </lineage>
</organism>
<keyword evidence="4 8" id="KW-0560">Oxidoreductase</keyword>
<dbReference type="SUPFAM" id="SSF48264">
    <property type="entry name" value="Cytochrome P450"/>
    <property type="match status" value="1"/>
</dbReference>
<evidence type="ECO:0000256" key="8">
    <source>
        <dbReference type="RuleBase" id="RU000461"/>
    </source>
</evidence>
<dbReference type="PRINTS" id="PR00463">
    <property type="entry name" value="EP450I"/>
</dbReference>
<dbReference type="GO" id="GO:0020037">
    <property type="term" value="F:heme binding"/>
    <property type="evidence" value="ECO:0007669"/>
    <property type="project" value="InterPro"/>
</dbReference>
<keyword evidence="3 7" id="KW-0479">Metal-binding</keyword>
<dbReference type="Pfam" id="PF00067">
    <property type="entry name" value="p450"/>
    <property type="match status" value="1"/>
</dbReference>